<evidence type="ECO:0000313" key="2">
    <source>
        <dbReference type="Proteomes" id="UP001068379"/>
    </source>
</evidence>
<evidence type="ECO:0000313" key="1">
    <source>
        <dbReference type="EMBL" id="MCZ4330767.1"/>
    </source>
</evidence>
<proteinExistence type="predicted"/>
<gene>
    <name evidence="1" type="ORF">O4H32_12505</name>
</gene>
<dbReference type="EMBL" id="JAPWHE010000010">
    <property type="protein sequence ID" value="MCZ4330767.1"/>
    <property type="molecule type" value="Genomic_DNA"/>
</dbReference>
<protein>
    <submittedName>
        <fullName evidence="1">Uncharacterized protein</fullName>
    </submittedName>
</protein>
<keyword evidence="2" id="KW-1185">Reference proteome</keyword>
<name>A0ABT4M615_9BURK</name>
<dbReference type="RefSeq" id="WP_269359648.1">
    <property type="nucleotide sequence ID" value="NZ_JAPWHE010000010.1"/>
</dbReference>
<accession>A0ABT4M615</accession>
<comment type="caution">
    <text evidence="1">The sequence shown here is derived from an EMBL/GenBank/DDBJ whole genome shotgun (WGS) entry which is preliminary data.</text>
</comment>
<dbReference type="Proteomes" id="UP001068379">
    <property type="component" value="Unassembled WGS sequence"/>
</dbReference>
<sequence length="47" mass="4857">MSPIVSWVNGLPYTADGKLAVENAAVLNVQNGHSFTASGRIALSSLV</sequence>
<reference evidence="1" key="1">
    <citation type="submission" date="2022-12" db="EMBL/GenBank/DDBJ databases">
        <title>Bacterial isolates from different developmental stages of Nematostella vectensis.</title>
        <authorList>
            <person name="Fraune S."/>
        </authorList>
    </citation>
    <scope>NUCLEOTIDE SEQUENCE</scope>
    <source>
        <strain evidence="1">G21619-S1</strain>
    </source>
</reference>
<organism evidence="1 2">
    <name type="scientific">Castellaniella denitrificans</name>
    <dbReference type="NCBI Taxonomy" id="56119"/>
    <lineage>
        <taxon>Bacteria</taxon>
        <taxon>Pseudomonadati</taxon>
        <taxon>Pseudomonadota</taxon>
        <taxon>Betaproteobacteria</taxon>
        <taxon>Burkholderiales</taxon>
        <taxon>Alcaligenaceae</taxon>
        <taxon>Castellaniella</taxon>
    </lineage>
</organism>